<dbReference type="PANTHER" id="PTHR43081:SF1">
    <property type="entry name" value="ADENYLATE CYCLASE, TERMINAL-DIFFERENTIATION SPECIFIC"/>
    <property type="match status" value="1"/>
</dbReference>
<dbReference type="PROSITE" id="PS50125">
    <property type="entry name" value="GUANYLATE_CYCLASE_2"/>
    <property type="match status" value="1"/>
</dbReference>
<accession>A0A3B0Z8M2</accession>
<dbReference type="SMART" id="SM01080">
    <property type="entry name" value="CHASE2"/>
    <property type="match status" value="1"/>
</dbReference>
<keyword evidence="3" id="KW-0456">Lyase</keyword>
<feature type="transmembrane region" description="Helical" evidence="1">
    <location>
        <begin position="377"/>
        <end position="398"/>
    </location>
</feature>
<dbReference type="CDD" id="cd07302">
    <property type="entry name" value="CHD"/>
    <property type="match status" value="1"/>
</dbReference>
<keyword evidence="1" id="KW-0812">Transmembrane</keyword>
<feature type="transmembrane region" description="Helical" evidence="1">
    <location>
        <begin position="351"/>
        <end position="371"/>
    </location>
</feature>
<dbReference type="AlphaFoldDB" id="A0A3B0Z8M2"/>
<evidence type="ECO:0000259" key="2">
    <source>
        <dbReference type="PROSITE" id="PS50125"/>
    </source>
</evidence>
<dbReference type="GO" id="GO:0035556">
    <property type="term" value="P:intracellular signal transduction"/>
    <property type="evidence" value="ECO:0007669"/>
    <property type="project" value="InterPro"/>
</dbReference>
<protein>
    <submittedName>
        <fullName evidence="3">Adenylate cyclase</fullName>
        <ecNumber evidence="3">4.6.1.1</ecNumber>
    </submittedName>
</protein>
<dbReference type="Gene3D" id="3.30.70.1230">
    <property type="entry name" value="Nucleotide cyclase"/>
    <property type="match status" value="1"/>
</dbReference>
<feature type="transmembrane region" description="Helical" evidence="1">
    <location>
        <begin position="329"/>
        <end position="346"/>
    </location>
</feature>
<dbReference type="InterPro" id="IPR001054">
    <property type="entry name" value="A/G_cyclase"/>
</dbReference>
<reference evidence="3" key="1">
    <citation type="submission" date="2018-06" db="EMBL/GenBank/DDBJ databases">
        <authorList>
            <person name="Zhirakovskaya E."/>
        </authorList>
    </citation>
    <scope>NUCLEOTIDE SEQUENCE</scope>
</reference>
<dbReference type="SMART" id="SM00044">
    <property type="entry name" value="CYCc"/>
    <property type="match status" value="1"/>
</dbReference>
<organism evidence="3">
    <name type="scientific">hydrothermal vent metagenome</name>
    <dbReference type="NCBI Taxonomy" id="652676"/>
    <lineage>
        <taxon>unclassified sequences</taxon>
        <taxon>metagenomes</taxon>
        <taxon>ecological metagenomes</taxon>
    </lineage>
</organism>
<evidence type="ECO:0000256" key="1">
    <source>
        <dbReference type="SAM" id="Phobius"/>
    </source>
</evidence>
<dbReference type="InterPro" id="IPR029787">
    <property type="entry name" value="Nucleotide_cyclase"/>
</dbReference>
<name>A0A3B0Z8M2_9ZZZZ</name>
<dbReference type="Pfam" id="PF05226">
    <property type="entry name" value="CHASE2"/>
    <property type="match status" value="1"/>
</dbReference>
<gene>
    <name evidence="3" type="ORF">MNBD_GAMMA17-2055</name>
</gene>
<keyword evidence="1" id="KW-0472">Membrane</keyword>
<feature type="domain" description="Guanylate cyclase" evidence="2">
    <location>
        <begin position="445"/>
        <end position="583"/>
    </location>
</feature>
<dbReference type="Pfam" id="PF00211">
    <property type="entry name" value="Guanylate_cyc"/>
    <property type="match status" value="1"/>
</dbReference>
<dbReference type="EC" id="4.6.1.1" evidence="3"/>
<dbReference type="EMBL" id="UOFQ01000152">
    <property type="protein sequence ID" value="VAW89765.1"/>
    <property type="molecule type" value="Genomic_DNA"/>
</dbReference>
<dbReference type="SUPFAM" id="SSF55073">
    <property type="entry name" value="Nucleotide cyclase"/>
    <property type="match status" value="1"/>
</dbReference>
<evidence type="ECO:0000313" key="3">
    <source>
        <dbReference type="EMBL" id="VAW89765.1"/>
    </source>
</evidence>
<dbReference type="InterPro" id="IPR050697">
    <property type="entry name" value="Adenylyl/Guanylyl_Cyclase_3/4"/>
</dbReference>
<sequence length="652" mass="72145">MAGYKMMQMVKIIHSKPIAATSIALFILGVVVGIRQLGLLQELELALYDFHLKSNTMASVSGSPVLLIKVYEADIRRLGYPIGDDSLARALHLLDEFGARAIGVDLYRDFPTQGHQALRAAVNRIPQVVMIEKRLGEAVPRPSFIEEANQVGFSDLKQDSGGVIRRGLLMVWDDDGQPYFSLALQLALQYLQHFNITLTADPADKSHIRLAETTIPRFNGNDGGYQHADEGGYQMLLDYKQGTTPFSSYSLSQLLNGELSAAQIRGRVVLLGMTAASVIDRHESPLSTGLGAAHSRYGLEIQAHIVDQLIRVALHHDAPLATLTEAVEIFWIALAAILGAVLGVWIQRPWLLIVLITAGVALLWALAQYLFFRGLWFPAPPVALAYIGTLALATLYCAQREHAERELIMRLFGKFVAPEVATMLWQQREQFMAEGRPRPQRLTVTVMIIDLQGYTSPIESMDPAEAMEWINRYLDAMTCIAAEHGGIVDDYAGDGIKVNFGVPIARESEPEIREDARQAVNCALAMGAALGHLNDALSSDNLPTCRLRIGICCGVAIAGNLGSAQRMKYTTVGDVINTAARLENFDKEAFKSDQTHNFRILVDEKVHHYLQPAYHTTSLGRCHLRGKKRAITVYRIWDKQSDVVEAHKETMK</sequence>
<dbReference type="PANTHER" id="PTHR43081">
    <property type="entry name" value="ADENYLATE CYCLASE, TERMINAL-DIFFERENTIATION SPECIFIC-RELATED"/>
    <property type="match status" value="1"/>
</dbReference>
<dbReference type="InterPro" id="IPR007890">
    <property type="entry name" value="CHASE2"/>
</dbReference>
<proteinExistence type="predicted"/>
<dbReference type="GO" id="GO:0004016">
    <property type="term" value="F:adenylate cyclase activity"/>
    <property type="evidence" value="ECO:0007669"/>
    <property type="project" value="UniProtKB-EC"/>
</dbReference>
<dbReference type="GO" id="GO:0006171">
    <property type="term" value="P:cAMP biosynthetic process"/>
    <property type="evidence" value="ECO:0007669"/>
    <property type="project" value="TreeGrafter"/>
</dbReference>
<keyword evidence="1" id="KW-1133">Transmembrane helix</keyword>